<keyword evidence="15" id="KW-1185">Reference proteome</keyword>
<evidence type="ECO:0000256" key="2">
    <source>
        <dbReference type="ARBA" id="ARBA00005983"/>
    </source>
</evidence>
<dbReference type="InterPro" id="IPR001206">
    <property type="entry name" value="Diacylglycerol_kinase_cat_dom"/>
</dbReference>
<keyword evidence="4 14" id="KW-0808">Transferase</keyword>
<dbReference type="Proteomes" id="UP001185012">
    <property type="component" value="Unassembled WGS sequence"/>
</dbReference>
<evidence type="ECO:0000256" key="3">
    <source>
        <dbReference type="ARBA" id="ARBA00022516"/>
    </source>
</evidence>
<keyword evidence="5" id="KW-0479">Metal-binding</keyword>
<evidence type="ECO:0000256" key="10">
    <source>
        <dbReference type="ARBA" id="ARBA00023098"/>
    </source>
</evidence>
<dbReference type="EC" id="2.7.1.107" evidence="14"/>
<evidence type="ECO:0000256" key="9">
    <source>
        <dbReference type="ARBA" id="ARBA00022842"/>
    </source>
</evidence>
<comment type="cofactor">
    <cofactor evidence="1">
        <name>Mg(2+)</name>
        <dbReference type="ChEBI" id="CHEBI:18420"/>
    </cofactor>
</comment>
<dbReference type="PROSITE" id="PS50146">
    <property type="entry name" value="DAGK"/>
    <property type="match status" value="1"/>
</dbReference>
<organism evidence="14 15">
    <name type="scientific">Desmospora profundinema</name>
    <dbReference type="NCBI Taxonomy" id="1571184"/>
    <lineage>
        <taxon>Bacteria</taxon>
        <taxon>Bacillati</taxon>
        <taxon>Bacillota</taxon>
        <taxon>Bacilli</taxon>
        <taxon>Bacillales</taxon>
        <taxon>Thermoactinomycetaceae</taxon>
        <taxon>Desmospora</taxon>
    </lineage>
</organism>
<dbReference type="InterPro" id="IPR017438">
    <property type="entry name" value="ATP-NAD_kinase_N"/>
</dbReference>
<protein>
    <submittedName>
        <fullName evidence="14">Diacylglycerol kinase (ATP)</fullName>
        <ecNumber evidence="14">2.7.1.107</ecNumber>
    </submittedName>
</protein>
<comment type="similarity">
    <text evidence="2">Belongs to the diacylglycerol/lipid kinase family.</text>
</comment>
<evidence type="ECO:0000313" key="14">
    <source>
        <dbReference type="EMBL" id="MDR6225790.1"/>
    </source>
</evidence>
<dbReference type="Gene3D" id="3.40.50.10330">
    <property type="entry name" value="Probable inorganic polyphosphate/atp-NAD kinase, domain 1"/>
    <property type="match status" value="1"/>
</dbReference>
<evidence type="ECO:0000256" key="11">
    <source>
        <dbReference type="ARBA" id="ARBA00023209"/>
    </source>
</evidence>
<keyword evidence="12" id="KW-1208">Phospholipid metabolism</keyword>
<name>A0ABU1IPV2_9BACL</name>
<evidence type="ECO:0000256" key="5">
    <source>
        <dbReference type="ARBA" id="ARBA00022723"/>
    </source>
</evidence>
<accession>A0ABU1IPV2</accession>
<sequence length="314" mass="34276">MKRARLIYNPTAGKEGIERQLPRILQRLEEKGLETSCHATRHPGDASHAAAEAVKRGFDIVIAAGGDGTIHEVVNGLAPFSSRPQLGIIPSGTSNDLARALHLPRDMVAACEVIGEGRACPMDVGRVQNHYFINVAAAGFLTEVTHQTPSRLKTVLGQFAYYAKGLEKLGTLLRPFRVRLESPQKIVEDEIYLIIVANSPSIGGFDQLAAQADIGDGLLDVLVVRKASLPELVHLVGSVLKGEHLDDERVLYFQTDRLEVISDKPMKLNLDGEWGGDLAGRFETLAGHLSVLCPAENQAPSGKWKKLRHRRGEH</sequence>
<dbReference type="InterPro" id="IPR005218">
    <property type="entry name" value="Diacylglycerol/lipid_kinase"/>
</dbReference>
<keyword evidence="9" id="KW-0460">Magnesium</keyword>
<dbReference type="Pfam" id="PF19279">
    <property type="entry name" value="YegS_C"/>
    <property type="match status" value="1"/>
</dbReference>
<keyword evidence="6" id="KW-0547">Nucleotide-binding</keyword>
<keyword evidence="3" id="KW-0444">Lipid biosynthesis</keyword>
<reference evidence="14 15" key="1">
    <citation type="submission" date="2023-07" db="EMBL/GenBank/DDBJ databases">
        <title>Genomic Encyclopedia of Type Strains, Phase IV (KMG-IV): sequencing the most valuable type-strain genomes for metagenomic binning, comparative biology and taxonomic classification.</title>
        <authorList>
            <person name="Goeker M."/>
        </authorList>
    </citation>
    <scope>NUCLEOTIDE SEQUENCE [LARGE SCALE GENOMIC DNA]</scope>
    <source>
        <strain evidence="14 15">DSM 45903</strain>
    </source>
</reference>
<dbReference type="PANTHER" id="PTHR12358">
    <property type="entry name" value="SPHINGOSINE KINASE"/>
    <property type="match status" value="1"/>
</dbReference>
<proteinExistence type="inferred from homology"/>
<dbReference type="Gene3D" id="2.60.200.40">
    <property type="match status" value="1"/>
</dbReference>
<dbReference type="InterPro" id="IPR016064">
    <property type="entry name" value="NAD/diacylglycerol_kinase_sf"/>
</dbReference>
<evidence type="ECO:0000256" key="8">
    <source>
        <dbReference type="ARBA" id="ARBA00022840"/>
    </source>
</evidence>
<dbReference type="Pfam" id="PF00781">
    <property type="entry name" value="DAGK_cat"/>
    <property type="match status" value="1"/>
</dbReference>
<evidence type="ECO:0000256" key="1">
    <source>
        <dbReference type="ARBA" id="ARBA00001946"/>
    </source>
</evidence>
<evidence type="ECO:0000256" key="6">
    <source>
        <dbReference type="ARBA" id="ARBA00022741"/>
    </source>
</evidence>
<keyword evidence="11" id="KW-0594">Phospholipid biosynthesis</keyword>
<keyword evidence="8" id="KW-0067">ATP-binding</keyword>
<keyword evidence="10" id="KW-0443">Lipid metabolism</keyword>
<dbReference type="RefSeq" id="WP_309864837.1">
    <property type="nucleotide sequence ID" value="NZ_JAVDQG010000003.1"/>
</dbReference>
<dbReference type="NCBIfam" id="TIGR00147">
    <property type="entry name" value="YegS/Rv2252/BmrU family lipid kinase"/>
    <property type="match status" value="1"/>
</dbReference>
<comment type="caution">
    <text evidence="14">The sequence shown here is derived from an EMBL/GenBank/DDBJ whole genome shotgun (WGS) entry which is preliminary data.</text>
</comment>
<dbReference type="GO" id="GO:0004143">
    <property type="term" value="F:ATP-dependent diacylglycerol kinase activity"/>
    <property type="evidence" value="ECO:0007669"/>
    <property type="project" value="UniProtKB-EC"/>
</dbReference>
<dbReference type="NCBIfam" id="NF009874">
    <property type="entry name" value="PRK13337.1"/>
    <property type="match status" value="1"/>
</dbReference>
<evidence type="ECO:0000256" key="4">
    <source>
        <dbReference type="ARBA" id="ARBA00022679"/>
    </source>
</evidence>
<evidence type="ECO:0000259" key="13">
    <source>
        <dbReference type="PROSITE" id="PS50146"/>
    </source>
</evidence>
<evidence type="ECO:0000313" key="15">
    <source>
        <dbReference type="Proteomes" id="UP001185012"/>
    </source>
</evidence>
<dbReference type="EMBL" id="JAVDQG010000003">
    <property type="protein sequence ID" value="MDR6225790.1"/>
    <property type="molecule type" value="Genomic_DNA"/>
</dbReference>
<dbReference type="InterPro" id="IPR050187">
    <property type="entry name" value="Lipid_Phosphate_FormReg"/>
</dbReference>
<dbReference type="SUPFAM" id="SSF111331">
    <property type="entry name" value="NAD kinase/diacylglycerol kinase-like"/>
    <property type="match status" value="1"/>
</dbReference>
<dbReference type="SMART" id="SM00046">
    <property type="entry name" value="DAGKc"/>
    <property type="match status" value="1"/>
</dbReference>
<dbReference type="PANTHER" id="PTHR12358:SF106">
    <property type="entry name" value="LIPID KINASE YEGS"/>
    <property type="match status" value="1"/>
</dbReference>
<gene>
    <name evidence="14" type="ORF">JOE21_001788</name>
</gene>
<keyword evidence="7 14" id="KW-0418">Kinase</keyword>
<feature type="domain" description="DAGKc" evidence="13">
    <location>
        <begin position="1"/>
        <end position="131"/>
    </location>
</feature>
<dbReference type="InterPro" id="IPR045540">
    <property type="entry name" value="YegS/DAGK_C"/>
</dbReference>
<evidence type="ECO:0000256" key="7">
    <source>
        <dbReference type="ARBA" id="ARBA00022777"/>
    </source>
</evidence>
<evidence type="ECO:0000256" key="12">
    <source>
        <dbReference type="ARBA" id="ARBA00023264"/>
    </source>
</evidence>